<reference evidence="3 4" key="1">
    <citation type="journal article" date="2018" name="Microb. Genom.">
        <title>Expanding an expanded genome: long-read sequencing of Trypanosoma cruzi.</title>
        <authorList>
            <person name="Berna L."/>
            <person name="Rodriguez M."/>
            <person name="Chiribao M.L."/>
            <person name="Parodi-Talice A."/>
            <person name="Pita S."/>
            <person name="Rijo G."/>
            <person name="Alvarez-Valin F."/>
            <person name="Robello C."/>
        </authorList>
    </citation>
    <scope>NUCLEOTIDE SEQUENCE [LARGE SCALE GENOMIC DNA]</scope>
    <source>
        <strain evidence="3 4">TCC</strain>
    </source>
</reference>
<dbReference type="EMBL" id="PRFC01000065">
    <property type="protein sequence ID" value="PWV10831.1"/>
    <property type="molecule type" value="Genomic_DNA"/>
</dbReference>
<feature type="region of interest" description="Disordered" evidence="1">
    <location>
        <begin position="63"/>
        <end position="98"/>
    </location>
</feature>
<accession>A0A2V2WQK4</accession>
<dbReference type="VEuPathDB" id="TriTrypDB:TcBrA4_0043740"/>
<evidence type="ECO:0000313" key="4">
    <source>
        <dbReference type="Proteomes" id="UP000246078"/>
    </source>
</evidence>
<keyword evidence="2" id="KW-0732">Signal</keyword>
<feature type="signal peptide" evidence="2">
    <location>
        <begin position="1"/>
        <end position="27"/>
    </location>
</feature>
<feature type="compositionally biased region" description="Low complexity" evidence="1">
    <location>
        <begin position="75"/>
        <end position="84"/>
    </location>
</feature>
<dbReference type="VEuPathDB" id="TriTrypDB:TcCLB.508387.80"/>
<evidence type="ECO:0000256" key="1">
    <source>
        <dbReference type="SAM" id="MobiDB-lite"/>
    </source>
</evidence>
<dbReference type="VEuPathDB" id="TriTrypDB:TCDM_08796"/>
<dbReference type="VEuPathDB" id="TriTrypDB:TcCLB.506789.220"/>
<gene>
    <name evidence="3" type="ORF">C3747_65g71</name>
</gene>
<evidence type="ECO:0000256" key="2">
    <source>
        <dbReference type="SAM" id="SignalP"/>
    </source>
</evidence>
<dbReference type="Proteomes" id="UP000246078">
    <property type="component" value="Unassembled WGS sequence"/>
</dbReference>
<proteinExistence type="predicted"/>
<dbReference type="VEuPathDB" id="TriTrypDB:BCY84_17189"/>
<protein>
    <submittedName>
        <fullName evidence="3">Uncharacterized protein</fullName>
    </submittedName>
</protein>
<feature type="region of interest" description="Disordered" evidence="1">
    <location>
        <begin position="338"/>
        <end position="357"/>
    </location>
</feature>
<dbReference type="VEuPathDB" id="TriTrypDB:TCSYLVIO_001979"/>
<dbReference type="VEuPathDB" id="TriTrypDB:C3747_65g71"/>
<comment type="caution">
    <text evidence="3">The sequence shown here is derived from an EMBL/GenBank/DDBJ whole genome shotgun (WGS) entry which is preliminary data.</text>
</comment>
<sequence length="480" mass="53340">MLVPSLHTPVPPSMLLLYAVSFALVLAYSTPVGDTTVRHVIPLQQFQRPNSNLDMNNVLKGISETRSSGSGKGGNNNNNHNGIGTDKGSNTHGGKRGVEGVEEKARQFVWRQRVRAMRHADYMRIETLHFLKLLSTSIPRLRLVWRGEDYCTWEGITCMALRYPIDTLIDMPRILAKSQKEIVGGSVGGIKKGSDGVRLLRNIDDDPVFTLVGVQLRGMNLFGILRGLRPIDASQHVSPLFSSAAAKAITEKRYSRARSEEYRQRLTITSPREPQYWPWEASDMQLHAKKMNRTYEMVRYTIRRILRRLELRGERTNHPDLQGFALFTGHVVSATNGGNSVGGGSGPTFHATSSPMSSSLSSLSSSSSFSSSSSSSASSAQQLLYGTGGNSRVFHETFIPQLTRQDIAKTVFGEIEPRLVGVTRFDISHNPGITVAENLHWTFPYMQTFNTFGTTVQPAVNNNNNNDNRVRKEMRGEKCV</sequence>
<dbReference type="VEuPathDB" id="TriTrypDB:Tc_MARK_765"/>
<name>A0A2V2WQK4_TRYCR</name>
<dbReference type="AlphaFoldDB" id="A0A2V2WQK4"/>
<dbReference type="OrthoDB" id="261141at2759"/>
<feature type="chain" id="PRO_5030058911" evidence="2">
    <location>
        <begin position="28"/>
        <end position="480"/>
    </location>
</feature>
<organism evidence="3 4">
    <name type="scientific">Trypanosoma cruzi</name>
    <dbReference type="NCBI Taxonomy" id="5693"/>
    <lineage>
        <taxon>Eukaryota</taxon>
        <taxon>Discoba</taxon>
        <taxon>Euglenozoa</taxon>
        <taxon>Kinetoplastea</taxon>
        <taxon>Metakinetoplastina</taxon>
        <taxon>Trypanosomatida</taxon>
        <taxon>Trypanosomatidae</taxon>
        <taxon>Trypanosoma</taxon>
        <taxon>Schizotrypanum</taxon>
    </lineage>
</organism>
<dbReference type="VEuPathDB" id="TriTrypDB:TcCL_NonESM02005"/>
<dbReference type="VEuPathDB" id="TriTrypDB:C4B63_56g94"/>
<evidence type="ECO:0000313" key="3">
    <source>
        <dbReference type="EMBL" id="PWV10831.1"/>
    </source>
</evidence>
<dbReference type="VEuPathDB" id="TriTrypDB:ECC02_006149"/>
<dbReference type="VEuPathDB" id="TriTrypDB:TcG_05223"/>